<dbReference type="EMBL" id="CP101412">
    <property type="protein sequence ID" value="WBB30831.1"/>
    <property type="molecule type" value="Genomic_DNA"/>
</dbReference>
<dbReference type="InterPro" id="IPR006660">
    <property type="entry name" value="Arsenate_reductase-like"/>
</dbReference>
<dbReference type="PROSITE" id="PS51353">
    <property type="entry name" value="ARSC"/>
    <property type="match status" value="1"/>
</dbReference>
<evidence type="ECO:0000313" key="6">
    <source>
        <dbReference type="Proteomes" id="UP000031386"/>
    </source>
</evidence>
<reference evidence="3" key="2">
    <citation type="submission" date="2020-04" db="EMBL/GenBank/DDBJ databases">
        <title>Deep metagenomics examines the oral microbiome during advanced dental caries in children, revealing novel taxa and co-occurrences with host molecules.</title>
        <authorList>
            <person name="Baker J.L."/>
            <person name="Morton J.T."/>
            <person name="Dinis M."/>
            <person name="Alvarez R."/>
            <person name="Tran N.C."/>
            <person name="Knight R."/>
            <person name="Edlund A."/>
        </authorList>
    </citation>
    <scope>NUCLEOTIDE SEQUENCE</scope>
    <source>
        <strain evidence="3">JCVI_23_bin.11</strain>
    </source>
</reference>
<dbReference type="Proteomes" id="UP001210690">
    <property type="component" value="Chromosome"/>
</dbReference>
<dbReference type="InterPro" id="IPR036249">
    <property type="entry name" value="Thioredoxin-like_sf"/>
</dbReference>
<dbReference type="Proteomes" id="UP000758611">
    <property type="component" value="Unassembled WGS sequence"/>
</dbReference>
<dbReference type="PANTHER" id="PTHR30041">
    <property type="entry name" value="ARSENATE REDUCTASE"/>
    <property type="match status" value="1"/>
</dbReference>
<dbReference type="Proteomes" id="UP000031386">
    <property type="component" value="Chromosome"/>
</dbReference>
<dbReference type="Pfam" id="PF03960">
    <property type="entry name" value="ArsC"/>
    <property type="match status" value="1"/>
</dbReference>
<dbReference type="Proteomes" id="UP001141458">
    <property type="component" value="Unassembled WGS sequence"/>
</dbReference>
<dbReference type="InterPro" id="IPR006504">
    <property type="entry name" value="Tscrpt_reg_Spx/MgsR"/>
</dbReference>
<proteinExistence type="inferred from homology"/>
<accession>A0A0B4RZM3</accession>
<protein>
    <submittedName>
        <fullName evidence="2">ArsC family transcriptional regulator</fullName>
    </submittedName>
    <submittedName>
        <fullName evidence="3">Spx/MgsR family RNA polymerase-binding regulatory protein</fullName>
    </submittedName>
</protein>
<comment type="similarity">
    <text evidence="1">Belongs to the ArsC family.</text>
</comment>
<dbReference type="EMBL" id="JABZRE010000035">
    <property type="protein sequence ID" value="MBF1307539.1"/>
    <property type="molecule type" value="Genomic_DNA"/>
</dbReference>
<gene>
    <name evidence="3" type="ORF">HXM94_07175</name>
    <name evidence="5" type="ORF">NM222_07745</name>
    <name evidence="4" type="ORF">NND69_07110</name>
    <name evidence="2" type="ORF">NW74_00465</name>
</gene>
<evidence type="ECO:0000313" key="5">
    <source>
        <dbReference type="EMBL" id="WBB30831.1"/>
    </source>
</evidence>
<keyword evidence="6" id="KW-1185">Reference proteome</keyword>
<evidence type="ECO:0000313" key="4">
    <source>
        <dbReference type="EMBL" id="MCZ7408114.1"/>
    </source>
</evidence>
<dbReference type="OrthoDB" id="9794155at2"/>
<evidence type="ECO:0000256" key="1">
    <source>
        <dbReference type="PROSITE-ProRule" id="PRU01282"/>
    </source>
</evidence>
<dbReference type="GeneID" id="93384768"/>
<sequence length="118" mass="13711">MKLFFEYPNCTTCKRAKKFLKENGIEFKEISLKDKTPTKAQIKSVQGSMGLKRLFNTSGKSYRDLNLKENFDNLSADEALKLLVEDGSLIKRPIFIDEENKIFLIGFKENEWNVLIKK</sequence>
<dbReference type="NCBIfam" id="TIGR01617">
    <property type="entry name" value="arsC_related"/>
    <property type="match status" value="1"/>
</dbReference>
<organism evidence="2 6">
    <name type="scientific">Parvimonas micra</name>
    <dbReference type="NCBI Taxonomy" id="33033"/>
    <lineage>
        <taxon>Bacteria</taxon>
        <taxon>Bacillati</taxon>
        <taxon>Bacillota</taxon>
        <taxon>Tissierellia</taxon>
        <taxon>Tissierellales</taxon>
        <taxon>Peptoniphilaceae</taxon>
        <taxon>Parvimonas</taxon>
    </lineage>
</organism>
<dbReference type="STRING" id="33033.NW74_00465"/>
<dbReference type="KEGG" id="pmic:NW74_00465"/>
<dbReference type="EMBL" id="JANDZV010000006">
    <property type="protein sequence ID" value="MCZ7408114.1"/>
    <property type="molecule type" value="Genomic_DNA"/>
</dbReference>
<dbReference type="AlphaFoldDB" id="A0A0B4RZM3"/>
<evidence type="ECO:0000313" key="2">
    <source>
        <dbReference type="EMBL" id="AIZ35953.1"/>
    </source>
</evidence>
<dbReference type="PANTHER" id="PTHR30041:SF8">
    <property type="entry name" value="PROTEIN YFFB"/>
    <property type="match status" value="1"/>
</dbReference>
<dbReference type="PROSITE" id="PS51354">
    <property type="entry name" value="GLUTAREDOXIN_2"/>
    <property type="match status" value="1"/>
</dbReference>
<dbReference type="SUPFAM" id="SSF52833">
    <property type="entry name" value="Thioredoxin-like"/>
    <property type="match status" value="1"/>
</dbReference>
<name>A0A0B4RZM3_9FIRM</name>
<reference evidence="2 6" key="1">
    <citation type="submission" date="2014-10" db="EMBL/GenBank/DDBJ databases">
        <title>Complete genome sequence of Parvimonas micra KCOM 1535 (= ChDC B708).</title>
        <authorList>
            <person name="Kook J.-K."/>
            <person name="Park S.-N."/>
            <person name="Lim Y.K."/>
            <person name="Roh H."/>
        </authorList>
    </citation>
    <scope>NUCLEOTIDE SEQUENCE [LARGE SCALE GENOMIC DNA]</scope>
    <source>
        <strain evidence="2">KCOM 1535</strain>
        <strain evidence="6">KCOM 1535 / ChDC B708</strain>
    </source>
</reference>
<evidence type="ECO:0000313" key="3">
    <source>
        <dbReference type="EMBL" id="MBF1307539.1"/>
    </source>
</evidence>
<reference evidence="4" key="3">
    <citation type="submission" date="2022-07" db="EMBL/GenBank/DDBJ databases">
        <title>Parvimonas micra travels from the subgingival sulcus of the human oral cavity to the colorectal adenocarcinoma.</title>
        <authorList>
            <person name="Conde-Perez K."/>
            <person name="Buetas E."/>
            <person name="Aja-Macaya P."/>
            <person name="Martin-De Arribas E."/>
            <person name="Iglesias-Corras I."/>
            <person name="Trigo-Tasende N."/>
            <person name="Nasser-Ali M."/>
            <person name="Estevez L.S."/>
            <person name="Rumbo-Feal S."/>
            <person name="Otero-Alen B."/>
            <person name="Noguera J.F."/>
            <person name="Concha A."/>
            <person name="Pardinas-Lopez S."/>
            <person name="Carda-Dieguez M."/>
            <person name="Gomez-Randulfe I."/>
            <person name="Martinez-Lago N."/>
            <person name="Ladra S."/>
            <person name="Aparicio L.A."/>
            <person name="Bou G."/>
            <person name="Mira A."/>
            <person name="Vallejo J.A."/>
            <person name="Poza M."/>
        </authorList>
    </citation>
    <scope>NUCLEOTIDE SEQUENCE</scope>
    <source>
        <strain evidence="5">PM102KC-G-1</strain>
        <strain evidence="4">PM79KC-AC-4</strain>
    </source>
</reference>
<dbReference type="Gene3D" id="3.40.30.10">
    <property type="entry name" value="Glutaredoxin"/>
    <property type="match status" value="1"/>
</dbReference>
<dbReference type="EMBL" id="CP009761">
    <property type="protein sequence ID" value="AIZ35953.1"/>
    <property type="molecule type" value="Genomic_DNA"/>
</dbReference>
<dbReference type="RefSeq" id="WP_004832389.1">
    <property type="nucleotide sequence ID" value="NZ_BHYQ01000006.1"/>
</dbReference>